<dbReference type="EMBL" id="BARU01041860">
    <property type="protein sequence ID" value="GAH78645.1"/>
    <property type="molecule type" value="Genomic_DNA"/>
</dbReference>
<proteinExistence type="predicted"/>
<dbReference type="AlphaFoldDB" id="X1JAV6"/>
<organism evidence="2">
    <name type="scientific">marine sediment metagenome</name>
    <dbReference type="NCBI Taxonomy" id="412755"/>
    <lineage>
        <taxon>unclassified sequences</taxon>
        <taxon>metagenomes</taxon>
        <taxon>ecological metagenomes</taxon>
    </lineage>
</organism>
<reference evidence="2" key="1">
    <citation type="journal article" date="2014" name="Front. Microbiol.">
        <title>High frequency of phylogenetically diverse reductive dehalogenase-homologous genes in deep subseafloor sedimentary metagenomes.</title>
        <authorList>
            <person name="Kawai M."/>
            <person name="Futagami T."/>
            <person name="Toyoda A."/>
            <person name="Takaki Y."/>
            <person name="Nishi S."/>
            <person name="Hori S."/>
            <person name="Arai W."/>
            <person name="Tsubouchi T."/>
            <person name="Morono Y."/>
            <person name="Uchiyama I."/>
            <person name="Ito T."/>
            <person name="Fujiyama A."/>
            <person name="Inagaki F."/>
            <person name="Takami H."/>
        </authorList>
    </citation>
    <scope>NUCLEOTIDE SEQUENCE</scope>
    <source>
        <strain evidence="2">Expedition CK06-06</strain>
    </source>
</reference>
<feature type="region of interest" description="Disordered" evidence="1">
    <location>
        <begin position="1"/>
        <end position="49"/>
    </location>
</feature>
<accession>X1JAV6</accession>
<evidence type="ECO:0000313" key="2">
    <source>
        <dbReference type="EMBL" id="GAH78645.1"/>
    </source>
</evidence>
<evidence type="ECO:0000256" key="1">
    <source>
        <dbReference type="SAM" id="MobiDB-lite"/>
    </source>
</evidence>
<feature type="compositionally biased region" description="Basic and acidic residues" evidence="1">
    <location>
        <begin position="26"/>
        <end position="49"/>
    </location>
</feature>
<name>X1JAV6_9ZZZZ</name>
<comment type="caution">
    <text evidence="2">The sequence shown here is derived from an EMBL/GenBank/DDBJ whole genome shotgun (WGS) entry which is preliminary data.</text>
</comment>
<protein>
    <submittedName>
        <fullName evidence="2">Uncharacterized protein</fullName>
    </submittedName>
</protein>
<sequence length="49" mass="5406">MIKQGKTKGVSIEKEYAKRGTIKITKVKEASGEGKASKETHQHNHRAGE</sequence>
<gene>
    <name evidence="2" type="ORF">S03H2_64438</name>
</gene>